<evidence type="ECO:0000313" key="2">
    <source>
        <dbReference type="Proteomes" id="UP000320776"/>
    </source>
</evidence>
<dbReference type="KEGG" id="sted:SPTER_46730"/>
<keyword evidence="2" id="KW-1185">Reference proteome</keyword>
<dbReference type="AlphaFoldDB" id="A0A517E0R1"/>
<dbReference type="Proteomes" id="UP000320776">
    <property type="component" value="Chromosome"/>
</dbReference>
<proteinExistence type="predicted"/>
<name>A0A517E0R1_9FIRM</name>
<protein>
    <submittedName>
        <fullName evidence="1">Uncharacterized protein</fullName>
    </submittedName>
</protein>
<dbReference type="OrthoDB" id="1684000at2"/>
<reference evidence="1 2" key="1">
    <citation type="submission" date="2019-02" db="EMBL/GenBank/DDBJ databases">
        <title>Closed genome of Sporomusa termitida DSM 4440.</title>
        <authorList>
            <person name="Poehlein A."/>
            <person name="Daniel R."/>
        </authorList>
    </citation>
    <scope>NUCLEOTIDE SEQUENCE [LARGE SCALE GENOMIC DNA]</scope>
    <source>
        <strain evidence="1 2">DSM 4440</strain>
    </source>
</reference>
<dbReference type="EMBL" id="CP036259">
    <property type="protein sequence ID" value="QDR83192.1"/>
    <property type="molecule type" value="Genomic_DNA"/>
</dbReference>
<evidence type="ECO:0000313" key="1">
    <source>
        <dbReference type="EMBL" id="QDR83192.1"/>
    </source>
</evidence>
<gene>
    <name evidence="1" type="ORF">SPTER_46730</name>
</gene>
<accession>A0A517E0R1</accession>
<sequence>MTGLMLEYLISNFLIDSQQYAQWSQLSADDLKDALAMAGIMTANEFDSLSGQLTAVLAWNEAQSE</sequence>
<dbReference type="RefSeq" id="WP_144352499.1">
    <property type="nucleotide sequence ID" value="NZ_CP036259.1"/>
</dbReference>
<organism evidence="1 2">
    <name type="scientific">Sporomusa termitida</name>
    <dbReference type="NCBI Taxonomy" id="2377"/>
    <lineage>
        <taxon>Bacteria</taxon>
        <taxon>Bacillati</taxon>
        <taxon>Bacillota</taxon>
        <taxon>Negativicutes</taxon>
        <taxon>Selenomonadales</taxon>
        <taxon>Sporomusaceae</taxon>
        <taxon>Sporomusa</taxon>
    </lineage>
</organism>